<feature type="region of interest" description="Disordered" evidence="1">
    <location>
        <begin position="77"/>
        <end position="109"/>
    </location>
</feature>
<evidence type="ECO:0000313" key="3">
    <source>
        <dbReference type="Proteomes" id="UP000198802"/>
    </source>
</evidence>
<evidence type="ECO:0000313" key="2">
    <source>
        <dbReference type="EMBL" id="CUU61234.1"/>
    </source>
</evidence>
<accession>A0A0S4R233</accession>
<gene>
    <name evidence="2" type="ORF">Ga0074812_1665</name>
</gene>
<reference evidence="3" key="1">
    <citation type="submission" date="2015-11" db="EMBL/GenBank/DDBJ databases">
        <authorList>
            <person name="Varghese N."/>
        </authorList>
    </citation>
    <scope>NUCLEOTIDE SEQUENCE [LARGE SCALE GENOMIC DNA]</scope>
    <source>
        <strain evidence="3">DSM 45899</strain>
    </source>
</reference>
<dbReference type="AlphaFoldDB" id="A0A0S4R233"/>
<proteinExistence type="predicted"/>
<evidence type="ECO:0000256" key="1">
    <source>
        <dbReference type="SAM" id="MobiDB-lite"/>
    </source>
</evidence>
<organism evidence="2 3">
    <name type="scientific">Parafrankia irregularis</name>
    <dbReference type="NCBI Taxonomy" id="795642"/>
    <lineage>
        <taxon>Bacteria</taxon>
        <taxon>Bacillati</taxon>
        <taxon>Actinomycetota</taxon>
        <taxon>Actinomycetes</taxon>
        <taxon>Frankiales</taxon>
        <taxon>Frankiaceae</taxon>
        <taxon>Parafrankia</taxon>
    </lineage>
</organism>
<feature type="compositionally biased region" description="Basic and acidic residues" evidence="1">
    <location>
        <begin position="83"/>
        <end position="98"/>
    </location>
</feature>
<dbReference type="EMBL" id="FAOZ01000066">
    <property type="protein sequence ID" value="CUU61234.1"/>
    <property type="molecule type" value="Genomic_DNA"/>
</dbReference>
<dbReference type="Proteomes" id="UP000198802">
    <property type="component" value="Unassembled WGS sequence"/>
</dbReference>
<keyword evidence="3" id="KW-1185">Reference proteome</keyword>
<sequence length="109" mass="11510">MCADFDWPAVEDSPGNILGSGGPEPGRLGPLGLSASTVRHRFRRDKPVAVAVAVATDSAARDGDSREHLLDDVLGAVAPENGGRGERQPVREDRDGKPLHVVRPHMVAA</sequence>
<feature type="region of interest" description="Disordered" evidence="1">
    <location>
        <begin position="1"/>
        <end position="31"/>
    </location>
</feature>
<protein>
    <submittedName>
        <fullName evidence="2">Uncharacterized protein</fullName>
    </submittedName>
</protein>
<name>A0A0S4R233_9ACTN</name>